<dbReference type="STRING" id="1123755.SAMN05444714_0343"/>
<dbReference type="EMBL" id="FOZM01000001">
    <property type="protein sequence ID" value="SFS00432.1"/>
    <property type="molecule type" value="Genomic_DNA"/>
</dbReference>
<keyword evidence="2" id="KW-0378">Hydrolase</keyword>
<keyword evidence="2" id="KW-0255">Endonuclease</keyword>
<keyword evidence="2" id="KW-0269">Exonuclease</keyword>
<evidence type="ECO:0000259" key="1">
    <source>
        <dbReference type="Pfam" id="PF03372"/>
    </source>
</evidence>
<evidence type="ECO:0000313" key="3">
    <source>
        <dbReference type="Proteomes" id="UP000198926"/>
    </source>
</evidence>
<dbReference type="GO" id="GO:0004527">
    <property type="term" value="F:exonuclease activity"/>
    <property type="evidence" value="ECO:0007669"/>
    <property type="project" value="UniProtKB-KW"/>
</dbReference>
<dbReference type="InterPro" id="IPR036691">
    <property type="entry name" value="Endo/exonu/phosph_ase_sf"/>
</dbReference>
<keyword evidence="3" id="KW-1185">Reference proteome</keyword>
<evidence type="ECO:0000313" key="2">
    <source>
        <dbReference type="EMBL" id="SFS00432.1"/>
    </source>
</evidence>
<protein>
    <submittedName>
        <fullName evidence="2">Metal-dependent hydrolase, endonuclease/exonuclease/phosphatase family</fullName>
    </submittedName>
</protein>
<name>A0A1I6LAC7_9RHOB</name>
<dbReference type="Pfam" id="PF03372">
    <property type="entry name" value="Exo_endo_phos"/>
    <property type="match status" value="1"/>
</dbReference>
<dbReference type="AlphaFoldDB" id="A0A1I6LAC7"/>
<organism evidence="2 3">
    <name type="scientific">Yoonia litorea</name>
    <dbReference type="NCBI Taxonomy" id="1123755"/>
    <lineage>
        <taxon>Bacteria</taxon>
        <taxon>Pseudomonadati</taxon>
        <taxon>Pseudomonadota</taxon>
        <taxon>Alphaproteobacteria</taxon>
        <taxon>Rhodobacterales</taxon>
        <taxon>Paracoccaceae</taxon>
        <taxon>Yoonia</taxon>
    </lineage>
</organism>
<dbReference type="Proteomes" id="UP000198926">
    <property type="component" value="Unassembled WGS sequence"/>
</dbReference>
<reference evidence="2 3" key="1">
    <citation type="submission" date="2016-10" db="EMBL/GenBank/DDBJ databases">
        <authorList>
            <person name="de Groot N.N."/>
        </authorList>
    </citation>
    <scope>NUCLEOTIDE SEQUENCE [LARGE SCALE GENOMIC DNA]</scope>
    <source>
        <strain evidence="2 3">DSM 29433</strain>
    </source>
</reference>
<dbReference type="SUPFAM" id="SSF56219">
    <property type="entry name" value="DNase I-like"/>
    <property type="match status" value="1"/>
</dbReference>
<gene>
    <name evidence="2" type="ORF">SAMN05444714_0343</name>
</gene>
<dbReference type="PROSITE" id="PS51257">
    <property type="entry name" value="PROKAR_LIPOPROTEIN"/>
    <property type="match status" value="1"/>
</dbReference>
<feature type="domain" description="Endonuclease/exonuclease/phosphatase" evidence="1">
    <location>
        <begin position="44"/>
        <end position="293"/>
    </location>
</feature>
<dbReference type="InterPro" id="IPR005135">
    <property type="entry name" value="Endo/exonuclease/phosphatase"/>
</dbReference>
<dbReference type="GO" id="GO:0004519">
    <property type="term" value="F:endonuclease activity"/>
    <property type="evidence" value="ECO:0007669"/>
    <property type="project" value="UniProtKB-KW"/>
</dbReference>
<keyword evidence="2" id="KW-0540">Nuclease</keyword>
<accession>A0A1I6LAC7</accession>
<sequence>MRRTLVKAFGAMLFAVVVLVGCQTVRHSGNVPLTAPDPDTLRIATYNVHYIILNREEGAWSVADWERRKEPLDLAFKDIAADVIAFQEMESFGGGSISEVNLTLDWLLSQNADYAAAAVGDPRSFPSTQPILYRTARLAVEDQGWFFFSETPDVIYSRTFNGSYPAFASWAAFTDLTNGQSFTVVNVHTDFGSLSNRLQSAALIAERISPWVAAEETVFVVGDLNARLGDEVVDILKETGLNFAPVEGATFHFNRGLNLFAAIDHIASRGAVRLAAPPIVVRQQYNGEWPTDHYPVVADYAWLSTR</sequence>
<dbReference type="Gene3D" id="3.60.10.10">
    <property type="entry name" value="Endonuclease/exonuclease/phosphatase"/>
    <property type="match status" value="1"/>
</dbReference>
<proteinExistence type="predicted"/>